<dbReference type="Proteomes" id="UP000194127">
    <property type="component" value="Unassembled WGS sequence"/>
</dbReference>
<keyword evidence="1" id="KW-0175">Coiled coil</keyword>
<protein>
    <submittedName>
        <fullName evidence="3">Uncharacterized protein</fullName>
    </submittedName>
</protein>
<dbReference type="GeneID" id="36331287"/>
<proteinExistence type="predicted"/>
<dbReference type="EMBL" id="KZ110601">
    <property type="protein sequence ID" value="OSX59902.1"/>
    <property type="molecule type" value="Genomic_DNA"/>
</dbReference>
<reference evidence="3 4" key="1">
    <citation type="submission" date="2017-04" db="EMBL/GenBank/DDBJ databases">
        <title>Genome Sequence of the Model Brown-Rot Fungus Postia placenta SB12.</title>
        <authorList>
            <consortium name="DOE Joint Genome Institute"/>
            <person name="Gaskell J."/>
            <person name="Kersten P."/>
            <person name="Larrondo L.F."/>
            <person name="Canessa P."/>
            <person name="Martinez D."/>
            <person name="Hibbett D."/>
            <person name="Schmoll M."/>
            <person name="Kubicek C.P."/>
            <person name="Martinez A.T."/>
            <person name="Yadav J."/>
            <person name="Master E."/>
            <person name="Magnuson J.K."/>
            <person name="James T."/>
            <person name="Yaver D."/>
            <person name="Berka R."/>
            <person name="Labutti K."/>
            <person name="Lipzen A."/>
            <person name="Aerts A."/>
            <person name="Barry K."/>
            <person name="Henrissat B."/>
            <person name="Blanchette R."/>
            <person name="Grigoriev I."/>
            <person name="Cullen D."/>
        </authorList>
    </citation>
    <scope>NUCLEOTIDE SEQUENCE [LARGE SCALE GENOMIC DNA]</scope>
    <source>
        <strain evidence="3 4">MAD-698-R-SB12</strain>
    </source>
</reference>
<keyword evidence="4" id="KW-1185">Reference proteome</keyword>
<feature type="region of interest" description="Disordered" evidence="2">
    <location>
        <begin position="1"/>
        <end position="22"/>
    </location>
</feature>
<organism evidence="3 4">
    <name type="scientific">Postia placenta MAD-698-R-SB12</name>
    <dbReference type="NCBI Taxonomy" id="670580"/>
    <lineage>
        <taxon>Eukaryota</taxon>
        <taxon>Fungi</taxon>
        <taxon>Dikarya</taxon>
        <taxon>Basidiomycota</taxon>
        <taxon>Agaricomycotina</taxon>
        <taxon>Agaricomycetes</taxon>
        <taxon>Polyporales</taxon>
        <taxon>Adustoporiaceae</taxon>
        <taxon>Rhodonia</taxon>
    </lineage>
</organism>
<dbReference type="Gene3D" id="1.20.5.170">
    <property type="match status" value="1"/>
</dbReference>
<dbReference type="OrthoDB" id="2163284at2759"/>
<dbReference type="Pfam" id="PF10224">
    <property type="entry name" value="DUF2205"/>
    <property type="match status" value="1"/>
</dbReference>
<accession>A0A1X6MUK9</accession>
<evidence type="ECO:0000256" key="2">
    <source>
        <dbReference type="SAM" id="MobiDB-lite"/>
    </source>
</evidence>
<evidence type="ECO:0000313" key="4">
    <source>
        <dbReference type="Proteomes" id="UP000194127"/>
    </source>
</evidence>
<gene>
    <name evidence="3" type="ORF">POSPLADRAFT_1149700</name>
</gene>
<name>A0A1X6MUK9_9APHY</name>
<sequence>MDSVSYPTFDDTPAWGATDPASTGDIIQDAIKKDKLVKDIMSAQDNLRALLARVKSVQGDVDKLSSENETLQMYIDNLTMQMAKRR</sequence>
<feature type="coiled-coil region" evidence="1">
    <location>
        <begin position="33"/>
        <end position="67"/>
    </location>
</feature>
<evidence type="ECO:0000256" key="1">
    <source>
        <dbReference type="SAM" id="Coils"/>
    </source>
</evidence>
<dbReference type="AlphaFoldDB" id="A0A1X6MUK9"/>
<dbReference type="RefSeq" id="XP_024336696.1">
    <property type="nucleotide sequence ID" value="XM_024486338.1"/>
</dbReference>
<evidence type="ECO:0000313" key="3">
    <source>
        <dbReference type="EMBL" id="OSX59902.1"/>
    </source>
</evidence>
<dbReference type="InterPro" id="IPR019357">
    <property type="entry name" value="SCOC"/>
</dbReference>